<reference evidence="1 2" key="1">
    <citation type="submission" date="2024-06" db="EMBL/GenBank/DDBJ databases">
        <authorList>
            <person name="Kim D.-U."/>
        </authorList>
    </citation>
    <scope>NUCLEOTIDE SEQUENCE [LARGE SCALE GENOMIC DNA]</scope>
    <source>
        <strain evidence="1 2">KACC15460</strain>
    </source>
</reference>
<name>A0ABV2D8L7_9HYPH</name>
<sequence>MGLNATINPEISNDEFQIAISRISADPRVRTILEIGASSGEGSTAGLAQGMKRNPSKPQLYAIELSKPRFQKLVALYRKRPDIHCFNVASVTASETLSEPEVISFYEAQKNTLPFFQHFDHTDLLGWLRDTNAYISDNNATTGGIEKIKLQTGIEVFDFVLIDGGPFTGKSELEKTYGAKFIALDDIFDIKNFDNHRELLGDPSYDLVVFSKNLRNGFSIFERKN</sequence>
<protein>
    <recommendedName>
        <fullName evidence="3">Class I SAM-dependent methyltransferase</fullName>
    </recommendedName>
</protein>
<comment type="caution">
    <text evidence="1">The sequence shown here is derived from an EMBL/GenBank/DDBJ whole genome shotgun (WGS) entry which is preliminary data.</text>
</comment>
<proteinExistence type="predicted"/>
<evidence type="ECO:0000313" key="2">
    <source>
        <dbReference type="Proteomes" id="UP001548832"/>
    </source>
</evidence>
<accession>A0ABV2D8L7</accession>
<evidence type="ECO:0008006" key="3">
    <source>
        <dbReference type="Google" id="ProtNLM"/>
    </source>
</evidence>
<keyword evidence="2" id="KW-1185">Reference proteome</keyword>
<dbReference type="Proteomes" id="UP001548832">
    <property type="component" value="Unassembled WGS sequence"/>
</dbReference>
<organism evidence="1 2">
    <name type="scientific">Mesorhizobium shangrilense</name>
    <dbReference type="NCBI Taxonomy" id="460060"/>
    <lineage>
        <taxon>Bacteria</taxon>
        <taxon>Pseudomonadati</taxon>
        <taxon>Pseudomonadota</taxon>
        <taxon>Alphaproteobacteria</taxon>
        <taxon>Hyphomicrobiales</taxon>
        <taxon>Phyllobacteriaceae</taxon>
        <taxon>Mesorhizobium</taxon>
    </lineage>
</organism>
<gene>
    <name evidence="1" type="ORF">ABVQ20_02335</name>
</gene>
<dbReference type="RefSeq" id="WP_354457888.1">
    <property type="nucleotide sequence ID" value="NZ_JBEWSZ010000001.1"/>
</dbReference>
<evidence type="ECO:0000313" key="1">
    <source>
        <dbReference type="EMBL" id="MET2825808.1"/>
    </source>
</evidence>
<dbReference type="EMBL" id="JBEWSZ010000001">
    <property type="protein sequence ID" value="MET2825808.1"/>
    <property type="molecule type" value="Genomic_DNA"/>
</dbReference>